<protein>
    <recommendedName>
        <fullName evidence="11 12">2,3-bisphosphoglycerate-independent phosphoglycerate mutase</fullName>
        <shortName evidence="12">BPG-independent PGAM</shortName>
        <shortName evidence="12">Phosphoglyceromutase</shortName>
        <shortName evidence="12">iPGM</shortName>
        <ecNumber evidence="4 12">5.4.2.12</ecNumber>
    </recommendedName>
</protein>
<feature type="binding site" evidence="12 14">
    <location>
        <begin position="153"/>
        <end position="154"/>
    </location>
    <ligand>
        <name>substrate</name>
    </ligand>
</feature>
<evidence type="ECO:0000256" key="3">
    <source>
        <dbReference type="ARBA" id="ARBA00008819"/>
    </source>
</evidence>
<keyword evidence="7 12" id="KW-0324">Glycolysis</keyword>
<evidence type="ECO:0000256" key="12">
    <source>
        <dbReference type="HAMAP-Rule" id="MF_01038"/>
    </source>
</evidence>
<dbReference type="GO" id="GO:0005829">
    <property type="term" value="C:cytosol"/>
    <property type="evidence" value="ECO:0007669"/>
    <property type="project" value="TreeGrafter"/>
</dbReference>
<evidence type="ECO:0000256" key="14">
    <source>
        <dbReference type="PIRSR" id="PIRSR001492-2"/>
    </source>
</evidence>
<feature type="binding site" evidence="12 15">
    <location>
        <position position="445"/>
    </location>
    <ligand>
        <name>Mn(2+)</name>
        <dbReference type="ChEBI" id="CHEBI:29035"/>
        <label>2</label>
    </ligand>
</feature>
<accession>A0A2P8HLA5</accession>
<dbReference type="GO" id="GO:0004619">
    <property type="term" value="F:phosphoglycerate mutase activity"/>
    <property type="evidence" value="ECO:0007669"/>
    <property type="project" value="UniProtKB-UniRule"/>
</dbReference>
<dbReference type="GO" id="GO:0006007">
    <property type="term" value="P:glucose catabolic process"/>
    <property type="evidence" value="ECO:0007669"/>
    <property type="project" value="InterPro"/>
</dbReference>
<feature type="binding site" evidence="12 15">
    <location>
        <position position="462"/>
    </location>
    <ligand>
        <name>Mn(2+)</name>
        <dbReference type="ChEBI" id="CHEBI:29035"/>
        <label>1</label>
    </ligand>
</feature>
<dbReference type="HAMAP" id="MF_01038">
    <property type="entry name" value="GpmI"/>
    <property type="match status" value="1"/>
</dbReference>
<feature type="binding site" evidence="12 14">
    <location>
        <position position="191"/>
    </location>
    <ligand>
        <name>substrate</name>
    </ligand>
</feature>
<dbReference type="Gene3D" id="3.40.1450.10">
    <property type="entry name" value="BPG-independent phosphoglycerate mutase, domain B"/>
    <property type="match status" value="1"/>
</dbReference>
<keyword evidence="5 12" id="KW-0479">Metal-binding</keyword>
<sequence length="511" mass="56586">MSRSPVALMILDGWAMREETFGNAVAQAETPNFDRLLKTFPNTQLTACGNAVGLPEGQMGNSEVGHLNIGAGRIVYQNLSLINKGIEEETFFANEAFLQALQHAETHGSALHIYGLLSDGGVHSHIQHLFGLLELARRKNIEDVYVHGFLDGRDVGPVTAKTYIKQLQDKMVELNTGQIATLHGRYYAMDRDNRWERVEKSYRALVYGEGNNFQDAIEAVDASYQQEVYDEFVEPCVLTDEHQAPVATVSDNDAVIFFNFRPDRAIQLSRVFTDNNFDGFDRGEAFPSNLMYVTMTNYSETVNGEVAYPPMDLPNTMGEVVANAGKTQLRIAETEKFPHVTFFFNGGREQEYSGENRILIDSPKVPTYDQQPEMSAYKVTEALLKEIAEDKHDAIVLNFANPDMVGHSGDLEATKKAVEVVDECLGRILDALHEKGGYAVVTADHGNADEVTDENNEPMTAHTTYPVPAIVTKPGVTLREGGMLADLAPTVLDLMQVDQPAEMTGRSLIQN</sequence>
<dbReference type="Gene3D" id="3.40.720.10">
    <property type="entry name" value="Alkaline Phosphatase, subunit A"/>
    <property type="match status" value="1"/>
</dbReference>
<keyword evidence="6 12" id="KW-0749">Sporulation</keyword>
<evidence type="ECO:0000256" key="2">
    <source>
        <dbReference type="ARBA" id="ARBA00004798"/>
    </source>
</evidence>
<dbReference type="SUPFAM" id="SSF53649">
    <property type="entry name" value="Alkaline phosphatase-like"/>
    <property type="match status" value="1"/>
</dbReference>
<dbReference type="EC" id="5.4.2.12" evidence="4 12"/>
<comment type="caution">
    <text evidence="12">Lacks conserved residue(s) required for the propagation of feature annotation.</text>
</comment>
<comment type="pathway">
    <text evidence="2 12">Carbohydrate degradation; glycolysis; pyruvate from D-glyceraldehyde 3-phosphate: step 3/5.</text>
</comment>
<dbReference type="PANTHER" id="PTHR31637:SF0">
    <property type="entry name" value="2,3-BISPHOSPHOGLYCERATE-INDEPENDENT PHOSPHOGLYCERATE MUTASE"/>
    <property type="match status" value="1"/>
</dbReference>
<feature type="domain" description="BPG-independent PGAM N-terminal" evidence="17">
    <location>
        <begin position="82"/>
        <end position="300"/>
    </location>
</feature>
<dbReference type="InterPro" id="IPR036646">
    <property type="entry name" value="PGAM_B_sf"/>
</dbReference>
<dbReference type="Pfam" id="PF06415">
    <property type="entry name" value="iPGM_N"/>
    <property type="match status" value="1"/>
</dbReference>
<evidence type="ECO:0000256" key="13">
    <source>
        <dbReference type="PIRSR" id="PIRSR001492-1"/>
    </source>
</evidence>
<evidence type="ECO:0000256" key="5">
    <source>
        <dbReference type="ARBA" id="ARBA00022723"/>
    </source>
</evidence>
<comment type="similarity">
    <text evidence="3 12">Belongs to the BPG-independent phosphoglycerate mutase family.</text>
</comment>
<evidence type="ECO:0000256" key="7">
    <source>
        <dbReference type="ARBA" id="ARBA00023152"/>
    </source>
</evidence>
<gene>
    <name evidence="12" type="primary">gpmI</name>
    <name evidence="18" type="ORF">B0H94_105139</name>
</gene>
<keyword evidence="19" id="KW-1185">Reference proteome</keyword>
<evidence type="ECO:0000313" key="18">
    <source>
        <dbReference type="EMBL" id="PSL46986.1"/>
    </source>
</evidence>
<feature type="domain" description="Metalloenzyme" evidence="16">
    <location>
        <begin position="5"/>
        <end position="498"/>
    </location>
</feature>
<dbReference type="RefSeq" id="WP_106588308.1">
    <property type="nucleotide sequence ID" value="NZ_PYAV01000005.1"/>
</dbReference>
<feature type="binding site" evidence="12 15">
    <location>
        <position position="12"/>
    </location>
    <ligand>
        <name>Mn(2+)</name>
        <dbReference type="ChEBI" id="CHEBI:29035"/>
        <label>2</label>
    </ligand>
</feature>
<dbReference type="InterPro" id="IPR017850">
    <property type="entry name" value="Alkaline_phosphatase_core_sf"/>
</dbReference>
<dbReference type="InterPro" id="IPR005995">
    <property type="entry name" value="Pgm_bpd_ind"/>
</dbReference>
<feature type="binding site" evidence="12 15">
    <location>
        <position position="407"/>
    </location>
    <ligand>
        <name>Mn(2+)</name>
        <dbReference type="ChEBI" id="CHEBI:29035"/>
        <label>1</label>
    </ligand>
</feature>
<dbReference type="OrthoDB" id="9800863at2"/>
<dbReference type="GO" id="GO:0006096">
    <property type="term" value="P:glycolytic process"/>
    <property type="evidence" value="ECO:0007669"/>
    <property type="project" value="UniProtKB-UniRule"/>
</dbReference>
<dbReference type="SUPFAM" id="SSF64158">
    <property type="entry name" value="2,3-Bisphosphoglycerate-independent phosphoglycerate mutase, substrate-binding domain"/>
    <property type="match status" value="1"/>
</dbReference>
<reference evidence="18 19" key="1">
    <citation type="submission" date="2018-03" db="EMBL/GenBank/DDBJ databases">
        <title>Genomic Encyclopedia of Type Strains, Phase III (KMG-III): the genomes of soil and plant-associated and newly described type strains.</title>
        <authorList>
            <person name="Whitman W."/>
        </authorList>
    </citation>
    <scope>NUCLEOTIDE SEQUENCE [LARGE SCALE GENOMIC DNA]</scope>
    <source>
        <strain evidence="18 19">CGMCC 1.07653</strain>
    </source>
</reference>
<proteinExistence type="inferred from homology"/>
<evidence type="ECO:0000256" key="1">
    <source>
        <dbReference type="ARBA" id="ARBA00000370"/>
    </source>
</evidence>
<dbReference type="AlphaFoldDB" id="A0A2P8HLA5"/>
<feature type="binding site" evidence="12 14">
    <location>
        <position position="185"/>
    </location>
    <ligand>
        <name>substrate</name>
    </ligand>
</feature>
<dbReference type="Proteomes" id="UP000242310">
    <property type="component" value="Unassembled WGS sequence"/>
</dbReference>
<evidence type="ECO:0000256" key="15">
    <source>
        <dbReference type="PIRSR" id="PIRSR001492-3"/>
    </source>
</evidence>
<keyword evidence="8 12" id="KW-0464">Manganese</keyword>
<feature type="binding site" evidence="12 14">
    <location>
        <position position="336"/>
    </location>
    <ligand>
        <name>substrate</name>
    </ligand>
</feature>
<dbReference type="FunFam" id="3.40.1450.10:FF:000001">
    <property type="entry name" value="2,3-bisphosphoglycerate-independent phosphoglycerate mutase"/>
    <property type="match status" value="1"/>
</dbReference>
<comment type="function">
    <text evidence="10 12">Essential for rapid growth and for sporulation. Catalyzes the interconversion of 2-phosphoglycerate and 3-phosphoglycerate.</text>
</comment>
<dbReference type="PIRSF" id="PIRSF001492">
    <property type="entry name" value="IPGAM"/>
    <property type="match status" value="1"/>
</dbReference>
<dbReference type="EMBL" id="PYAV01000005">
    <property type="protein sequence ID" value="PSL46986.1"/>
    <property type="molecule type" value="Genomic_DNA"/>
</dbReference>
<dbReference type="InterPro" id="IPR006124">
    <property type="entry name" value="Metalloenzyme"/>
</dbReference>
<evidence type="ECO:0000313" key="19">
    <source>
        <dbReference type="Proteomes" id="UP000242310"/>
    </source>
</evidence>
<feature type="binding site" evidence="12 15">
    <location>
        <position position="62"/>
    </location>
    <ligand>
        <name>Mn(2+)</name>
        <dbReference type="ChEBI" id="CHEBI:29035"/>
        <label>2</label>
    </ligand>
</feature>
<name>A0A2P8HLA5_9BACI</name>
<dbReference type="PANTHER" id="PTHR31637">
    <property type="entry name" value="2,3-BISPHOSPHOGLYCERATE-INDEPENDENT PHOSPHOGLYCERATE MUTASE"/>
    <property type="match status" value="1"/>
</dbReference>
<evidence type="ECO:0000259" key="17">
    <source>
        <dbReference type="Pfam" id="PF06415"/>
    </source>
</evidence>
<feature type="active site" description="Phosphoserine intermediate" evidence="12 13">
    <location>
        <position position="62"/>
    </location>
</feature>
<comment type="subunit">
    <text evidence="12">Monomer.</text>
</comment>
<evidence type="ECO:0000256" key="10">
    <source>
        <dbReference type="ARBA" id="ARBA00055424"/>
    </source>
</evidence>
<evidence type="ECO:0000256" key="6">
    <source>
        <dbReference type="ARBA" id="ARBA00022969"/>
    </source>
</evidence>
<evidence type="ECO:0000256" key="11">
    <source>
        <dbReference type="ARBA" id="ARBA00071648"/>
    </source>
</evidence>
<feature type="binding site" evidence="12 14">
    <location>
        <begin position="261"/>
        <end position="264"/>
    </location>
    <ligand>
        <name>substrate</name>
    </ligand>
</feature>
<dbReference type="UniPathway" id="UPA00109">
    <property type="reaction ID" value="UER00186"/>
</dbReference>
<keyword evidence="9 12" id="KW-0413">Isomerase</keyword>
<feature type="binding site" evidence="12 15">
    <location>
        <position position="444"/>
    </location>
    <ligand>
        <name>Mn(2+)</name>
        <dbReference type="ChEBI" id="CHEBI:29035"/>
        <label>2</label>
    </ligand>
</feature>
<dbReference type="InterPro" id="IPR011258">
    <property type="entry name" value="BPG-indep_PGM_N"/>
</dbReference>
<evidence type="ECO:0000256" key="8">
    <source>
        <dbReference type="ARBA" id="ARBA00023211"/>
    </source>
</evidence>
<evidence type="ECO:0000259" key="16">
    <source>
        <dbReference type="Pfam" id="PF01676"/>
    </source>
</evidence>
<dbReference type="CDD" id="cd16010">
    <property type="entry name" value="iPGM"/>
    <property type="match status" value="1"/>
</dbReference>
<evidence type="ECO:0000256" key="4">
    <source>
        <dbReference type="ARBA" id="ARBA00012026"/>
    </source>
</evidence>
<evidence type="ECO:0000256" key="9">
    <source>
        <dbReference type="ARBA" id="ARBA00023235"/>
    </source>
</evidence>
<feature type="binding site" evidence="12 15">
    <location>
        <position position="403"/>
    </location>
    <ligand>
        <name>Mn(2+)</name>
        <dbReference type="ChEBI" id="CHEBI:29035"/>
        <label>1</label>
    </ligand>
</feature>
<dbReference type="GO" id="GO:0030145">
    <property type="term" value="F:manganese ion binding"/>
    <property type="evidence" value="ECO:0007669"/>
    <property type="project" value="UniProtKB-UniRule"/>
</dbReference>
<comment type="catalytic activity">
    <reaction evidence="1 12">
        <text>(2R)-2-phosphoglycerate = (2R)-3-phosphoglycerate</text>
        <dbReference type="Rhea" id="RHEA:15901"/>
        <dbReference type="ChEBI" id="CHEBI:58272"/>
        <dbReference type="ChEBI" id="CHEBI:58289"/>
        <dbReference type="EC" id="5.4.2.12"/>
    </reaction>
</comment>
<organism evidence="18 19">
    <name type="scientific">Salsuginibacillus halophilus</name>
    <dbReference type="NCBI Taxonomy" id="517424"/>
    <lineage>
        <taxon>Bacteria</taxon>
        <taxon>Bacillati</taxon>
        <taxon>Bacillota</taxon>
        <taxon>Bacilli</taxon>
        <taxon>Bacillales</taxon>
        <taxon>Bacillaceae</taxon>
        <taxon>Salsuginibacillus</taxon>
    </lineage>
</organism>
<dbReference type="FunFam" id="3.40.720.10:FF:000001">
    <property type="entry name" value="2,3-bisphosphoglycerate-independent phosphoglycerate mutase"/>
    <property type="match status" value="1"/>
</dbReference>
<dbReference type="NCBIfam" id="TIGR01307">
    <property type="entry name" value="pgm_bpd_ind"/>
    <property type="match status" value="1"/>
</dbReference>
<dbReference type="GO" id="GO:0030435">
    <property type="term" value="P:sporulation resulting in formation of a cellular spore"/>
    <property type="evidence" value="ECO:0007669"/>
    <property type="project" value="UniProtKB-KW"/>
</dbReference>
<dbReference type="GO" id="GO:0043937">
    <property type="term" value="P:regulation of sporulation"/>
    <property type="evidence" value="ECO:0007669"/>
    <property type="project" value="UniProtKB-ARBA"/>
</dbReference>
<dbReference type="Pfam" id="PF01676">
    <property type="entry name" value="Metalloenzyme"/>
    <property type="match status" value="1"/>
</dbReference>
<feature type="binding site" evidence="12 14">
    <location>
        <position position="123"/>
    </location>
    <ligand>
        <name>substrate</name>
    </ligand>
</feature>
<comment type="caution">
    <text evidence="18">The sequence shown here is derived from an EMBL/GenBank/DDBJ whole genome shotgun (WGS) entry which is preliminary data.</text>
</comment>
<comment type="cofactor">
    <cofactor evidence="12">
        <name>Mn(2+)</name>
        <dbReference type="ChEBI" id="CHEBI:29035"/>
    </cofactor>
    <text evidence="12">Binds 2 manganese ions per subunit.</text>
</comment>